<protein>
    <recommendedName>
        <fullName evidence="4">Gram-positive cocci surface proteins LPxTG domain-containing protein</fullName>
    </recommendedName>
</protein>
<evidence type="ECO:0008006" key="4">
    <source>
        <dbReference type="Google" id="ProtNLM"/>
    </source>
</evidence>
<dbReference type="OrthoDB" id="9937672at2"/>
<dbReference type="Proteomes" id="UP000028058">
    <property type="component" value="Unassembled WGS sequence"/>
</dbReference>
<dbReference type="AlphaFoldDB" id="A0A3M8EYW6"/>
<name>A0A3M8EYW6_9ACTN</name>
<evidence type="ECO:0000256" key="1">
    <source>
        <dbReference type="SAM" id="SignalP"/>
    </source>
</evidence>
<feature type="chain" id="PRO_5043184510" description="Gram-positive cocci surface proteins LPxTG domain-containing protein" evidence="1">
    <location>
        <begin position="28"/>
        <end position="166"/>
    </location>
</feature>
<evidence type="ECO:0000313" key="2">
    <source>
        <dbReference type="EMBL" id="RKM93299.1"/>
    </source>
</evidence>
<dbReference type="EMBL" id="JNAD02000011">
    <property type="protein sequence ID" value="RKM93299.1"/>
    <property type="molecule type" value="Genomic_DNA"/>
</dbReference>
<accession>A0A3M8EYW6</accession>
<organism evidence="2 3">
    <name type="scientific">Streptomyces xinghaiensis</name>
    <dbReference type="NCBI Taxonomy" id="1038928"/>
    <lineage>
        <taxon>Bacteria</taxon>
        <taxon>Bacillati</taxon>
        <taxon>Actinomycetota</taxon>
        <taxon>Actinomycetes</taxon>
        <taxon>Kitasatosporales</taxon>
        <taxon>Streptomycetaceae</taxon>
        <taxon>Streptomyces</taxon>
    </lineage>
</organism>
<gene>
    <name evidence="2" type="ORF">SFRA_022685</name>
</gene>
<sequence>MRIVSRVLATTALTAIALGGAATASQAGGHPDSGMRISPHMPKAGAHVVISVKSGCEDRRMTAKSFGLAREVTLHRQSHRTFVGAARVKDDAKPGRTYWVRAHCRSSGDAVVGHFTVGHRAWRGSQAGEGGGSGGMNAGTAAAGTGLVALAAGGSVLALRRRDDTG</sequence>
<proteinExistence type="predicted"/>
<reference evidence="2 3" key="1">
    <citation type="journal article" date="2014" name="Genome Announc.">
        <title>Draft Genome Sequence of Streptomyces fradiae ATCC 19609, a Strain Highly Sensitive to Antibiotics.</title>
        <authorList>
            <person name="Bekker O.B."/>
            <person name="Klimina K.M."/>
            <person name="Vatlin A.A."/>
            <person name="Zakharevich N.V."/>
            <person name="Kasianov A.S."/>
            <person name="Danilenko V.N."/>
        </authorList>
    </citation>
    <scope>NUCLEOTIDE SEQUENCE [LARGE SCALE GENOMIC DNA]</scope>
    <source>
        <strain evidence="2 3">ATCC 19609</strain>
    </source>
</reference>
<comment type="caution">
    <text evidence="2">The sequence shown here is derived from an EMBL/GenBank/DDBJ whole genome shotgun (WGS) entry which is preliminary data.</text>
</comment>
<dbReference type="RefSeq" id="WP_043468827.1">
    <property type="nucleotide sequence ID" value="NZ_CP134822.1"/>
</dbReference>
<feature type="signal peptide" evidence="1">
    <location>
        <begin position="1"/>
        <end position="27"/>
    </location>
</feature>
<evidence type="ECO:0000313" key="3">
    <source>
        <dbReference type="Proteomes" id="UP000028058"/>
    </source>
</evidence>
<keyword evidence="3" id="KW-1185">Reference proteome</keyword>
<keyword evidence="1" id="KW-0732">Signal</keyword>